<reference evidence="3" key="1">
    <citation type="submission" date="2022-11" db="UniProtKB">
        <authorList>
            <consortium name="EnsemblMetazoa"/>
        </authorList>
    </citation>
    <scope>IDENTIFICATION</scope>
</reference>
<feature type="compositionally biased region" description="Basic and acidic residues" evidence="1">
    <location>
        <begin position="424"/>
        <end position="436"/>
    </location>
</feature>
<proteinExistence type="predicted"/>
<dbReference type="PANTHER" id="PTHR34094:SF1">
    <property type="entry name" value="PROTEIN FAM185A"/>
    <property type="match status" value="1"/>
</dbReference>
<dbReference type="GeneID" id="119732022"/>
<keyword evidence="4" id="KW-1185">Reference proteome</keyword>
<feature type="region of interest" description="Disordered" evidence="1">
    <location>
        <begin position="81"/>
        <end position="104"/>
    </location>
</feature>
<evidence type="ECO:0000313" key="3">
    <source>
        <dbReference type="EnsemblMetazoa" id="XP_038061317.1"/>
    </source>
</evidence>
<organism evidence="3 4">
    <name type="scientific">Patiria miniata</name>
    <name type="common">Bat star</name>
    <name type="synonym">Asterina miniata</name>
    <dbReference type="NCBI Taxonomy" id="46514"/>
    <lineage>
        <taxon>Eukaryota</taxon>
        <taxon>Metazoa</taxon>
        <taxon>Echinodermata</taxon>
        <taxon>Eleutherozoa</taxon>
        <taxon>Asterozoa</taxon>
        <taxon>Asteroidea</taxon>
        <taxon>Valvatacea</taxon>
        <taxon>Valvatida</taxon>
        <taxon>Asterinidae</taxon>
        <taxon>Patiria</taxon>
    </lineage>
</organism>
<sequence>MFRLVCPSLQPLFIREIHRVAFSKRFLLQNKMMLATACAYFHWPDTHSHSASGVGLTMQSYHGYKRLRTQTTPCCSMIRLASTSNPENPTRSVEQDSQPTDKSAPNFHLVKLRSWAFAVEPFGSLSFKTSLSIRVMPIDPHDYPAADRAFVHLLLCSKSRDEKVKQKIESFGKGSDRNGMLERFVRCSVQYSDDVIHINGDAVDDVNDTLISKEDTDYLWLVEVPMSYDVKAVTTDEASVTVEHLENQTCKVQTDKGDIVTKKLKSDKVSLRSTSGDVNCMKMLQGNITIATGDYGNVTTDRLQGQEVSINAGSGAILVKDVYANNSSFGSVNGGINLGNLHGDVAVSCKEGNLNIGSLDGSLTAHIDKGDITVYLAKHKDVDIDCKQGDISIKTSADVTTKLHLQASENIELPQELAANFTPETKDESREPDNRTKKGSLKGGQASSLTAVAHHGGITLSIQSWFDSLQLQKK</sequence>
<dbReference type="Pfam" id="PF13349">
    <property type="entry name" value="DUF4097"/>
    <property type="match status" value="1"/>
</dbReference>
<evidence type="ECO:0000259" key="2">
    <source>
        <dbReference type="Pfam" id="PF13349"/>
    </source>
</evidence>
<dbReference type="CTD" id="222234"/>
<dbReference type="AlphaFoldDB" id="A0A914ABU4"/>
<feature type="compositionally biased region" description="Polar residues" evidence="1">
    <location>
        <begin position="81"/>
        <end position="103"/>
    </location>
</feature>
<name>A0A914ABU4_PATMI</name>
<dbReference type="PANTHER" id="PTHR34094">
    <property type="match status" value="1"/>
</dbReference>
<feature type="domain" description="DUF4097" evidence="2">
    <location>
        <begin position="292"/>
        <end position="400"/>
    </location>
</feature>
<dbReference type="EnsemblMetazoa" id="XM_038205389.1">
    <property type="protein sequence ID" value="XP_038061317.1"/>
    <property type="gene ID" value="LOC119732022"/>
</dbReference>
<evidence type="ECO:0000313" key="4">
    <source>
        <dbReference type="Proteomes" id="UP000887568"/>
    </source>
</evidence>
<dbReference type="InterPro" id="IPR025164">
    <property type="entry name" value="Toastrack_DUF4097"/>
</dbReference>
<dbReference type="OrthoDB" id="5984441at2759"/>
<accession>A0A914ABU4</accession>
<dbReference type="Proteomes" id="UP000887568">
    <property type="component" value="Unplaced"/>
</dbReference>
<evidence type="ECO:0000256" key="1">
    <source>
        <dbReference type="SAM" id="MobiDB-lite"/>
    </source>
</evidence>
<feature type="region of interest" description="Disordered" evidence="1">
    <location>
        <begin position="419"/>
        <end position="446"/>
    </location>
</feature>
<protein>
    <recommendedName>
        <fullName evidence="2">DUF4097 domain-containing protein</fullName>
    </recommendedName>
</protein>
<dbReference type="OMA" id="HEYPAAD"/>
<dbReference type="RefSeq" id="XP_038061317.1">
    <property type="nucleotide sequence ID" value="XM_038205389.1"/>
</dbReference>